<gene>
    <name evidence="2" type="ORF">B0T17DRAFT_362027</name>
</gene>
<name>A0AA40BWC9_9PEZI</name>
<evidence type="ECO:0000256" key="1">
    <source>
        <dbReference type="SAM" id="SignalP"/>
    </source>
</evidence>
<keyword evidence="1" id="KW-0732">Signal</keyword>
<proteinExistence type="predicted"/>
<evidence type="ECO:0000313" key="2">
    <source>
        <dbReference type="EMBL" id="KAK0615967.1"/>
    </source>
</evidence>
<sequence length="106" mass="11638">MCIGIPKFRWLLIHTSILLLPLPPLTACSIISYDQLAGQSRSRAAAITRQNLSQNNNHTKTLDVPPEGLAGHVSTSPTWVYLSTLVSDLKEGQFNVPSTFPPTRAR</sequence>
<dbReference type="EMBL" id="JAULSR010000006">
    <property type="protein sequence ID" value="KAK0615967.1"/>
    <property type="molecule type" value="Genomic_DNA"/>
</dbReference>
<protein>
    <submittedName>
        <fullName evidence="2">Uncharacterized protein</fullName>
    </submittedName>
</protein>
<feature type="signal peptide" evidence="1">
    <location>
        <begin position="1"/>
        <end position="27"/>
    </location>
</feature>
<accession>A0AA40BWC9</accession>
<feature type="chain" id="PRO_5041230893" evidence="1">
    <location>
        <begin position="28"/>
        <end position="106"/>
    </location>
</feature>
<comment type="caution">
    <text evidence="2">The sequence shown here is derived from an EMBL/GenBank/DDBJ whole genome shotgun (WGS) entry which is preliminary data.</text>
</comment>
<dbReference type="Proteomes" id="UP001174934">
    <property type="component" value="Unassembled WGS sequence"/>
</dbReference>
<organism evidence="2 3">
    <name type="scientific">Bombardia bombarda</name>
    <dbReference type="NCBI Taxonomy" id="252184"/>
    <lineage>
        <taxon>Eukaryota</taxon>
        <taxon>Fungi</taxon>
        <taxon>Dikarya</taxon>
        <taxon>Ascomycota</taxon>
        <taxon>Pezizomycotina</taxon>
        <taxon>Sordariomycetes</taxon>
        <taxon>Sordariomycetidae</taxon>
        <taxon>Sordariales</taxon>
        <taxon>Lasiosphaeriaceae</taxon>
        <taxon>Bombardia</taxon>
    </lineage>
</organism>
<keyword evidence="3" id="KW-1185">Reference proteome</keyword>
<reference evidence="2" key="1">
    <citation type="submission" date="2023-06" db="EMBL/GenBank/DDBJ databases">
        <title>Genome-scale phylogeny and comparative genomics of the fungal order Sordariales.</title>
        <authorList>
            <consortium name="Lawrence Berkeley National Laboratory"/>
            <person name="Hensen N."/>
            <person name="Bonometti L."/>
            <person name="Westerberg I."/>
            <person name="Brannstrom I.O."/>
            <person name="Guillou S."/>
            <person name="Cros-Aarteil S."/>
            <person name="Calhoun S."/>
            <person name="Haridas S."/>
            <person name="Kuo A."/>
            <person name="Mondo S."/>
            <person name="Pangilinan J."/>
            <person name="Riley R."/>
            <person name="LaButti K."/>
            <person name="Andreopoulos B."/>
            <person name="Lipzen A."/>
            <person name="Chen C."/>
            <person name="Yanf M."/>
            <person name="Daum C."/>
            <person name="Ng V."/>
            <person name="Clum A."/>
            <person name="Steindorff A."/>
            <person name="Ohm R."/>
            <person name="Martin F."/>
            <person name="Silar P."/>
            <person name="Natvig D."/>
            <person name="Lalanne C."/>
            <person name="Gautier V."/>
            <person name="Ament-velasquez S.L."/>
            <person name="Kruys A."/>
            <person name="Hutchinson M.I."/>
            <person name="Powell A.J."/>
            <person name="Barry K."/>
            <person name="Miller A.N."/>
            <person name="Grigoriev I.V."/>
            <person name="Debuchy R."/>
            <person name="Gladieux P."/>
            <person name="Thoren M.H."/>
            <person name="Johannesson H."/>
        </authorList>
    </citation>
    <scope>NUCLEOTIDE SEQUENCE</scope>
    <source>
        <strain evidence="2">SMH3391-2</strain>
    </source>
</reference>
<dbReference type="AlphaFoldDB" id="A0AA40BWC9"/>
<evidence type="ECO:0000313" key="3">
    <source>
        <dbReference type="Proteomes" id="UP001174934"/>
    </source>
</evidence>